<proteinExistence type="predicted"/>
<comment type="subcellular location">
    <subcellularLocation>
        <location evidence="1">Secreted</location>
    </subcellularLocation>
</comment>
<comment type="caution">
    <text evidence="5">The sequence shown here is derived from an EMBL/GenBank/DDBJ whole genome shotgun (WGS) entry which is preliminary data.</text>
</comment>
<dbReference type="InterPro" id="IPR051398">
    <property type="entry name" value="Polysacch_Deacetylase"/>
</dbReference>
<keyword evidence="2" id="KW-0732">Signal</keyword>
<evidence type="ECO:0000313" key="5">
    <source>
        <dbReference type="EMBL" id="PIS20707.1"/>
    </source>
</evidence>
<evidence type="ECO:0000256" key="2">
    <source>
        <dbReference type="ARBA" id="ARBA00022729"/>
    </source>
</evidence>
<evidence type="ECO:0000256" key="1">
    <source>
        <dbReference type="ARBA" id="ARBA00004613"/>
    </source>
</evidence>
<feature type="domain" description="NodB homology" evidence="4">
    <location>
        <begin position="145"/>
        <end position="298"/>
    </location>
</feature>
<dbReference type="EMBL" id="PEYW01000035">
    <property type="protein sequence ID" value="PIS20707.1"/>
    <property type="molecule type" value="Genomic_DNA"/>
</dbReference>
<dbReference type="CDD" id="cd10918">
    <property type="entry name" value="CE4_NodB_like_5s_6s"/>
    <property type="match status" value="1"/>
</dbReference>
<protein>
    <recommendedName>
        <fullName evidence="4">NodB homology domain-containing protein</fullName>
    </recommendedName>
</protein>
<evidence type="ECO:0000259" key="4">
    <source>
        <dbReference type="PROSITE" id="PS51677"/>
    </source>
</evidence>
<dbReference type="InterPro" id="IPR002509">
    <property type="entry name" value="NODB_dom"/>
</dbReference>
<dbReference type="PROSITE" id="PS51677">
    <property type="entry name" value="NODB"/>
    <property type="match status" value="1"/>
</dbReference>
<dbReference type="SUPFAM" id="SSF88713">
    <property type="entry name" value="Glycoside hydrolase/deacetylase"/>
    <property type="match status" value="1"/>
</dbReference>
<reference evidence="6" key="1">
    <citation type="submission" date="2017-09" db="EMBL/GenBank/DDBJ databases">
        <title>Depth-based differentiation of microbial function through sediment-hosted aquifers and enrichment of novel symbionts in the deep terrestrial subsurface.</title>
        <authorList>
            <person name="Probst A.J."/>
            <person name="Ladd B."/>
            <person name="Jarett J.K."/>
            <person name="Geller-Mcgrath D.E."/>
            <person name="Sieber C.M.K."/>
            <person name="Emerson J.B."/>
            <person name="Anantharaman K."/>
            <person name="Thomas B.C."/>
            <person name="Malmstrom R."/>
            <person name="Stieglmeier M."/>
            <person name="Klingl A."/>
            <person name="Woyke T."/>
            <person name="Ryan C.M."/>
            <person name="Banfield J.F."/>
        </authorList>
    </citation>
    <scope>NUCLEOTIDE SEQUENCE [LARGE SCALE GENOMIC DNA]</scope>
</reference>
<evidence type="ECO:0000313" key="6">
    <source>
        <dbReference type="Proteomes" id="UP000231414"/>
    </source>
</evidence>
<evidence type="ECO:0000256" key="3">
    <source>
        <dbReference type="SAM" id="MobiDB-lite"/>
    </source>
</evidence>
<name>A0A2H0X706_UNCKA</name>
<dbReference type="AlphaFoldDB" id="A0A2H0X706"/>
<dbReference type="PANTHER" id="PTHR34216">
    <property type="match status" value="1"/>
</dbReference>
<gene>
    <name evidence="5" type="ORF">COT52_02410</name>
</gene>
<dbReference type="PANTHER" id="PTHR34216:SF3">
    <property type="entry name" value="POLY-BETA-1,6-N-ACETYL-D-GLUCOSAMINE N-DEACETYLASE"/>
    <property type="match status" value="1"/>
</dbReference>
<accession>A0A2H0X706</accession>
<sequence>MPKPAARNLAAVLIALLTVAAFLLIINPKKIFEAYRAKKSNDSAPRPSTFKQLVEEQKSTPAATPSPTPIPLTFEQMNDKYGPCVKSSVLMYHHIQKELTEPEYLTVTTNVFRQQMDYLKKQGRVVISLGELADFFKTGGNTPSKSAALTFDDGYFDFFTEAFPILKELGLKATVFVITDEVNQPGYLTWDVIKEMNRSGLINFANHTRDHQNVGGDYSAVEQQIVIADIALKQANTNVPKIFSYPYGITSQNAIKVLENLNYDLAFTTQSGNILCQGQRLALPRIRIGNSSLSYYEL</sequence>
<dbReference type="Pfam" id="PF01522">
    <property type="entry name" value="Polysacc_deac_1"/>
    <property type="match status" value="1"/>
</dbReference>
<dbReference type="GO" id="GO:0005576">
    <property type="term" value="C:extracellular region"/>
    <property type="evidence" value="ECO:0007669"/>
    <property type="project" value="UniProtKB-SubCell"/>
</dbReference>
<dbReference type="Gene3D" id="3.20.20.370">
    <property type="entry name" value="Glycoside hydrolase/deacetylase"/>
    <property type="match status" value="1"/>
</dbReference>
<dbReference type="GO" id="GO:0016810">
    <property type="term" value="F:hydrolase activity, acting on carbon-nitrogen (but not peptide) bonds"/>
    <property type="evidence" value="ECO:0007669"/>
    <property type="project" value="InterPro"/>
</dbReference>
<dbReference type="Proteomes" id="UP000231414">
    <property type="component" value="Unassembled WGS sequence"/>
</dbReference>
<dbReference type="InterPro" id="IPR011330">
    <property type="entry name" value="Glyco_hydro/deAcase_b/a-brl"/>
</dbReference>
<organism evidence="5 6">
    <name type="scientific">candidate division WWE3 bacterium CG08_land_8_20_14_0_20_43_13</name>
    <dbReference type="NCBI Taxonomy" id="1975087"/>
    <lineage>
        <taxon>Bacteria</taxon>
        <taxon>Katanobacteria</taxon>
    </lineage>
</organism>
<feature type="region of interest" description="Disordered" evidence="3">
    <location>
        <begin position="38"/>
        <end position="69"/>
    </location>
</feature>
<dbReference type="GO" id="GO:0005975">
    <property type="term" value="P:carbohydrate metabolic process"/>
    <property type="evidence" value="ECO:0007669"/>
    <property type="project" value="InterPro"/>
</dbReference>